<proteinExistence type="predicted"/>
<sequence>MSSHTSLCSDEIDGSLHANKGLNL</sequence>
<accession>A0A2P2R4Z4</accession>
<feature type="region of interest" description="Disordered" evidence="1">
    <location>
        <begin position="1"/>
        <end position="24"/>
    </location>
</feature>
<reference evidence="2" key="1">
    <citation type="submission" date="2018-02" db="EMBL/GenBank/DDBJ databases">
        <title>Rhizophora mucronata_Transcriptome.</title>
        <authorList>
            <person name="Meera S.P."/>
            <person name="Sreeshan A."/>
            <person name="Augustine A."/>
        </authorList>
    </citation>
    <scope>NUCLEOTIDE SEQUENCE</scope>
    <source>
        <tissue evidence="2">Leaf</tissue>
    </source>
</reference>
<organism evidence="2">
    <name type="scientific">Rhizophora mucronata</name>
    <name type="common">Asiatic mangrove</name>
    <dbReference type="NCBI Taxonomy" id="61149"/>
    <lineage>
        <taxon>Eukaryota</taxon>
        <taxon>Viridiplantae</taxon>
        <taxon>Streptophyta</taxon>
        <taxon>Embryophyta</taxon>
        <taxon>Tracheophyta</taxon>
        <taxon>Spermatophyta</taxon>
        <taxon>Magnoliopsida</taxon>
        <taxon>eudicotyledons</taxon>
        <taxon>Gunneridae</taxon>
        <taxon>Pentapetalae</taxon>
        <taxon>rosids</taxon>
        <taxon>fabids</taxon>
        <taxon>Malpighiales</taxon>
        <taxon>Rhizophoraceae</taxon>
        <taxon>Rhizophora</taxon>
    </lineage>
</organism>
<dbReference type="AlphaFoldDB" id="A0A2P2R4Z4"/>
<protein>
    <submittedName>
        <fullName evidence="2">Uncharacterized protein</fullName>
    </submittedName>
</protein>
<evidence type="ECO:0000313" key="2">
    <source>
        <dbReference type="EMBL" id="MBX74333.1"/>
    </source>
</evidence>
<name>A0A2P2R4Z4_RHIMU</name>
<dbReference type="EMBL" id="GGEC01093849">
    <property type="protein sequence ID" value="MBX74333.1"/>
    <property type="molecule type" value="Transcribed_RNA"/>
</dbReference>
<evidence type="ECO:0000256" key="1">
    <source>
        <dbReference type="SAM" id="MobiDB-lite"/>
    </source>
</evidence>